<gene>
    <name evidence="5" type="primary">LOC106464601</name>
</gene>
<dbReference type="CDD" id="cd01099">
    <property type="entry name" value="PAN_AP_HGF"/>
    <property type="match status" value="1"/>
</dbReference>
<dbReference type="Pfam" id="PF25057">
    <property type="entry name" value="CUT_N"/>
    <property type="match status" value="1"/>
</dbReference>
<dbReference type="InterPro" id="IPR003609">
    <property type="entry name" value="Pan_app"/>
</dbReference>
<dbReference type="SMART" id="SM00473">
    <property type="entry name" value="PAN_AP"/>
    <property type="match status" value="3"/>
</dbReference>
<evidence type="ECO:0000256" key="1">
    <source>
        <dbReference type="SAM" id="Phobius"/>
    </source>
</evidence>
<evidence type="ECO:0000313" key="4">
    <source>
        <dbReference type="Proteomes" id="UP000694941"/>
    </source>
</evidence>
<dbReference type="InterPro" id="IPR052774">
    <property type="entry name" value="Celegans_DevNeuronal_Protein"/>
</dbReference>
<keyword evidence="4" id="KW-1185">Reference proteome</keyword>
<feature type="domain" description="Apple" evidence="2">
    <location>
        <begin position="149"/>
        <end position="232"/>
    </location>
</feature>
<organism evidence="4 5">
    <name type="scientific">Limulus polyphemus</name>
    <name type="common">Atlantic horseshoe crab</name>
    <dbReference type="NCBI Taxonomy" id="6850"/>
    <lineage>
        <taxon>Eukaryota</taxon>
        <taxon>Metazoa</taxon>
        <taxon>Ecdysozoa</taxon>
        <taxon>Arthropoda</taxon>
        <taxon>Chelicerata</taxon>
        <taxon>Merostomata</taxon>
        <taxon>Xiphosura</taxon>
        <taxon>Limulidae</taxon>
        <taxon>Limulus</taxon>
    </lineage>
</organism>
<dbReference type="RefSeq" id="XP_013780210.1">
    <property type="nucleotide sequence ID" value="XM_013924756.2"/>
</dbReference>
<dbReference type="Gene3D" id="3.50.4.10">
    <property type="entry name" value="Hepatocyte Growth Factor"/>
    <property type="match status" value="2"/>
</dbReference>
<reference evidence="5" key="1">
    <citation type="submission" date="2025-08" db="UniProtKB">
        <authorList>
            <consortium name="RefSeq"/>
        </authorList>
    </citation>
    <scope>IDENTIFICATION</scope>
    <source>
        <tissue evidence="5">Muscle</tissue>
    </source>
</reference>
<feature type="transmembrane region" description="Helical" evidence="1">
    <location>
        <begin position="651"/>
        <end position="674"/>
    </location>
</feature>
<evidence type="ECO:0000313" key="5">
    <source>
        <dbReference type="RefSeq" id="XP_013780210.1"/>
    </source>
</evidence>
<keyword evidence="1" id="KW-1133">Transmembrane helix</keyword>
<name>A0ABM1BE87_LIMPO</name>
<dbReference type="Pfam" id="PF00024">
    <property type="entry name" value="PAN_1"/>
    <property type="match status" value="2"/>
</dbReference>
<dbReference type="PANTHER" id="PTHR47327">
    <property type="entry name" value="FI18240P1-RELATED"/>
    <property type="match status" value="1"/>
</dbReference>
<dbReference type="PROSITE" id="PS50948">
    <property type="entry name" value="PAN"/>
    <property type="match status" value="2"/>
</dbReference>
<protein>
    <submittedName>
        <fullName evidence="5">Uncharacterized protein LOC106464601</fullName>
    </submittedName>
</protein>
<proteinExistence type="predicted"/>
<evidence type="ECO:0000259" key="2">
    <source>
        <dbReference type="PROSITE" id="PS50948"/>
    </source>
</evidence>
<keyword evidence="1" id="KW-0812">Transmembrane</keyword>
<dbReference type="PANTHER" id="PTHR47327:SF1">
    <property type="entry name" value="RE15579P"/>
    <property type="match status" value="1"/>
</dbReference>
<feature type="domain" description="Apple" evidence="2">
    <location>
        <begin position="56"/>
        <end position="142"/>
    </location>
</feature>
<keyword evidence="1" id="KW-0472">Membrane</keyword>
<sequence>MEEFEHRSTTGPYVMEEFEHRSTTGPYVMEEFDHRSTTGPYVMEEFEHRSTTGTLCRITFEKSTNLDFPGTTYFSILNISLYECQSWCREKVDCVAVSFSFVVDPLGPLQDTLCTLQNTTTSGSSVSSPQRSVNAYYFTKIQINSEKLCNRLWAFERVPNAFIRGLDSAIFYTSNKNACLAACLNEERFVCRSVEFNYMNSECHLSEYDRRSPTPLVNLLERPGVDYFENNCLRAEEICNTEGRSYDFVNAEFPQSSLAHFVGLYYYKDKELLVNEEEECLQMCTLEKEFICRSILYSPNTHHEHSSCALYHIDHVMFPEGRETYSFRSPVPLMDIGVRSGVYLEAVCNISIQCTDTKMVVFARTNKPFHGRIYALGRSETCRSDVHNSQQFQLDVSLKGQDCNTESANGVFTNTIVLQHHTVVMTKTDKVYKVRCSYETKSKNVSFGMMPVQDPDMTHVTASPIAPLPSIQILQQSGKEATTVRIGDKLTFRIEVPDNTPYGIFARSCMAMAKDGKSVFKMVDDDGCPVDSSIFPGFIQVGRGLESSYEAFRFTESYGVIFQCNVKYCIGKCNSISCGEGREIYQSSGRRKRNLGSGKSSEEMTLSHEIFVLDYGDKITAFPGDSSYVKNTSNNVRESIPVRDCNSKTPVMVLSVISATLLVTYLCTVAYFIAQKRAQKDLP</sequence>
<evidence type="ECO:0000259" key="3">
    <source>
        <dbReference type="PROSITE" id="PS51034"/>
    </source>
</evidence>
<dbReference type="SMART" id="SM00241">
    <property type="entry name" value="ZP"/>
    <property type="match status" value="1"/>
</dbReference>
<feature type="domain" description="ZP" evidence="3">
    <location>
        <begin position="353"/>
        <end position="585"/>
    </location>
</feature>
<accession>A0ABM1BE87</accession>
<dbReference type="InterPro" id="IPR056953">
    <property type="entry name" value="CUT_N"/>
</dbReference>
<dbReference type="PROSITE" id="PS51034">
    <property type="entry name" value="ZP_2"/>
    <property type="match status" value="1"/>
</dbReference>
<dbReference type="Proteomes" id="UP000694941">
    <property type="component" value="Unplaced"/>
</dbReference>
<dbReference type="Pfam" id="PF14295">
    <property type="entry name" value="PAN_4"/>
    <property type="match status" value="1"/>
</dbReference>
<dbReference type="InterPro" id="IPR001507">
    <property type="entry name" value="ZP_dom"/>
</dbReference>
<dbReference type="SUPFAM" id="SSF57414">
    <property type="entry name" value="Hairpin loop containing domain-like"/>
    <property type="match status" value="2"/>
</dbReference>
<dbReference type="GeneID" id="106464601"/>